<feature type="site" description="Lowers pKa of active site Tyr" evidence="6">
    <location>
        <position position="81"/>
    </location>
</feature>
<dbReference type="PROSITE" id="PS00062">
    <property type="entry name" value="ALDOKETO_REDUCTASE_2"/>
    <property type="match status" value="1"/>
</dbReference>
<dbReference type="OrthoDB" id="9804790at2"/>
<evidence type="ECO:0000313" key="11">
    <source>
        <dbReference type="Proteomes" id="UP000893823"/>
    </source>
</evidence>
<evidence type="ECO:0000256" key="1">
    <source>
        <dbReference type="ARBA" id="ARBA00007905"/>
    </source>
</evidence>
<keyword evidence="11" id="KW-1185">Reference proteome</keyword>
<feature type="binding site" evidence="5">
    <location>
        <position position="114"/>
    </location>
    <ligand>
        <name>substrate</name>
    </ligand>
</feature>
<dbReference type="PIRSF" id="PIRSF000097">
    <property type="entry name" value="AKR"/>
    <property type="match status" value="1"/>
</dbReference>
<evidence type="ECO:0000256" key="6">
    <source>
        <dbReference type="PIRSR" id="PIRSR000097-3"/>
    </source>
</evidence>
<dbReference type="GO" id="GO:0016616">
    <property type="term" value="F:oxidoreductase activity, acting on the CH-OH group of donors, NAD or NADP as acceptor"/>
    <property type="evidence" value="ECO:0007669"/>
    <property type="project" value="UniProtKB-ARBA"/>
</dbReference>
<evidence type="ECO:0000256" key="5">
    <source>
        <dbReference type="PIRSR" id="PIRSR000097-2"/>
    </source>
</evidence>
<evidence type="ECO:0000256" key="4">
    <source>
        <dbReference type="PIRSR" id="PIRSR000097-1"/>
    </source>
</evidence>
<sequence>MTQTSATSVPLIQLNDGHSIPQLGFGVFKVDPTETERVVTDALEVGYRHLDTARIYGNEEGVGRALAASGIARDELYVTTKLWNDDHGTGSALDAFDASLERLGLDYVDLYLIHWPVPSQDRYVEAWQALAQIRESGRARSIGVSNFMVPHLERIISETGVTPAVDQIELHPAHQQPAVVDFAARHGIAIESWGPLGQGKYPLLESPAVTDAAAAHGATPAQVVIRWHLQRGFIVFPKSNRRERMAENFDVFGFELTHDEVDAITALEGAYDGRLGPDPAHFG</sequence>
<keyword evidence="2" id="KW-0521">NADP</keyword>
<evidence type="ECO:0000313" key="8">
    <source>
        <dbReference type="EMBL" id="MCP2368803.1"/>
    </source>
</evidence>
<keyword evidence="3 8" id="KW-0560">Oxidoreductase</keyword>
<dbReference type="InterPro" id="IPR036812">
    <property type="entry name" value="NAD(P)_OxRdtase_dom_sf"/>
</dbReference>
<dbReference type="AlphaFoldDB" id="A0A1H1MLY1"/>
<dbReference type="InterPro" id="IPR018170">
    <property type="entry name" value="Aldo/ket_reductase_CS"/>
</dbReference>
<organism evidence="9 10">
    <name type="scientific">Agromyces flavus</name>
    <dbReference type="NCBI Taxonomy" id="589382"/>
    <lineage>
        <taxon>Bacteria</taxon>
        <taxon>Bacillati</taxon>
        <taxon>Actinomycetota</taxon>
        <taxon>Actinomycetes</taxon>
        <taxon>Micrococcales</taxon>
        <taxon>Microbacteriaceae</taxon>
        <taxon>Agromyces</taxon>
    </lineage>
</organism>
<feature type="domain" description="NADP-dependent oxidoreductase" evidence="7">
    <location>
        <begin position="29"/>
        <end position="267"/>
    </location>
</feature>
<feature type="active site" description="Proton donor" evidence="4">
    <location>
        <position position="56"/>
    </location>
</feature>
<evidence type="ECO:0000256" key="3">
    <source>
        <dbReference type="ARBA" id="ARBA00023002"/>
    </source>
</evidence>
<dbReference type="PRINTS" id="PR00069">
    <property type="entry name" value="ALDKETRDTASE"/>
</dbReference>
<proteinExistence type="inferred from homology"/>
<evidence type="ECO:0000313" key="9">
    <source>
        <dbReference type="EMBL" id="SDR87375.1"/>
    </source>
</evidence>
<dbReference type="EMBL" id="LT629755">
    <property type="protein sequence ID" value="SDR87375.1"/>
    <property type="molecule type" value="Genomic_DNA"/>
</dbReference>
<dbReference type="STRING" id="589382.SAMN04489721_0437"/>
<name>A0A1H1MLY1_9MICO</name>
<reference evidence="8" key="3">
    <citation type="submission" date="2022-06" db="EMBL/GenBank/DDBJ databases">
        <title>Genomic Encyclopedia of Type Strains, Phase III (KMG-III): the genomes of soil and plant-associated and newly described type strains.</title>
        <authorList>
            <person name="Whitman W."/>
        </authorList>
    </citation>
    <scope>NUCLEOTIDE SEQUENCE</scope>
    <source>
        <strain evidence="8">CPCC 202695</strain>
    </source>
</reference>
<evidence type="ECO:0000313" key="10">
    <source>
        <dbReference type="Proteomes" id="UP000199482"/>
    </source>
</evidence>
<dbReference type="SUPFAM" id="SSF51430">
    <property type="entry name" value="NAD(P)-linked oxidoreductase"/>
    <property type="match status" value="1"/>
</dbReference>
<dbReference type="InterPro" id="IPR020471">
    <property type="entry name" value="AKR"/>
</dbReference>
<reference evidence="9" key="1">
    <citation type="submission" date="2016-10" db="EMBL/GenBank/DDBJ databases">
        <authorList>
            <person name="de Groot N.N."/>
        </authorList>
    </citation>
    <scope>NUCLEOTIDE SEQUENCE [LARGE SCALE GENOMIC DNA]</scope>
    <source>
        <strain evidence="9">CPCC 202695</strain>
    </source>
</reference>
<dbReference type="EC" id="1.1.1.346" evidence="8"/>
<comment type="similarity">
    <text evidence="1">Belongs to the aldo/keto reductase family.</text>
</comment>
<dbReference type="Pfam" id="PF00248">
    <property type="entry name" value="Aldo_ket_red"/>
    <property type="match status" value="1"/>
</dbReference>
<gene>
    <name evidence="8" type="ORF">BCL57_002979</name>
    <name evidence="9" type="ORF">SAMN04489721_0437</name>
</gene>
<dbReference type="RefSeq" id="WP_092668894.1">
    <property type="nucleotide sequence ID" value="NZ_BMDN01000005.1"/>
</dbReference>
<dbReference type="PANTHER" id="PTHR43827:SF3">
    <property type="entry name" value="NADP-DEPENDENT OXIDOREDUCTASE DOMAIN-CONTAINING PROTEIN"/>
    <property type="match status" value="1"/>
</dbReference>
<evidence type="ECO:0000256" key="2">
    <source>
        <dbReference type="ARBA" id="ARBA00022857"/>
    </source>
</evidence>
<dbReference type="PANTHER" id="PTHR43827">
    <property type="entry name" value="2,5-DIKETO-D-GLUCONIC ACID REDUCTASE"/>
    <property type="match status" value="1"/>
</dbReference>
<dbReference type="EMBL" id="SODL02000005">
    <property type="protein sequence ID" value="MCP2368803.1"/>
    <property type="molecule type" value="Genomic_DNA"/>
</dbReference>
<dbReference type="InterPro" id="IPR023210">
    <property type="entry name" value="NADP_OxRdtase_dom"/>
</dbReference>
<evidence type="ECO:0000259" key="7">
    <source>
        <dbReference type="Pfam" id="PF00248"/>
    </source>
</evidence>
<dbReference type="Gene3D" id="3.20.20.100">
    <property type="entry name" value="NADP-dependent oxidoreductase domain"/>
    <property type="match status" value="1"/>
</dbReference>
<dbReference type="FunFam" id="3.20.20.100:FF:000015">
    <property type="entry name" value="Oxidoreductase, aldo/keto reductase family"/>
    <property type="match status" value="1"/>
</dbReference>
<dbReference type="Proteomes" id="UP000199482">
    <property type="component" value="Chromosome I"/>
</dbReference>
<protein>
    <submittedName>
        <fullName evidence="9">2,5-diketo-D-gluconate reductase A</fullName>
        <ecNumber evidence="8">1.1.1.346</ecNumber>
    </submittedName>
</protein>
<reference evidence="10" key="2">
    <citation type="submission" date="2016-10" db="EMBL/GenBank/DDBJ databases">
        <authorList>
            <person name="Varghese N."/>
            <person name="Submissions S."/>
        </authorList>
    </citation>
    <scope>NUCLEOTIDE SEQUENCE [LARGE SCALE GENOMIC DNA]</scope>
    <source>
        <strain evidence="10">CPCC 202695</strain>
    </source>
</reference>
<accession>A0A1H1MLY1</accession>
<dbReference type="PROSITE" id="PS00798">
    <property type="entry name" value="ALDOKETO_REDUCTASE_1"/>
    <property type="match status" value="1"/>
</dbReference>
<dbReference type="Proteomes" id="UP000893823">
    <property type="component" value="Unassembled WGS sequence"/>
</dbReference>